<keyword evidence="6" id="KW-1185">Reference proteome</keyword>
<comment type="caution">
    <text evidence="5">The sequence shown here is derived from an EMBL/GenBank/DDBJ whole genome shotgun (WGS) entry which is preliminary data.</text>
</comment>
<protein>
    <submittedName>
        <fullName evidence="5">Beta-ketoacyl-[acyl-carrier-protein] synthase family protein</fullName>
    </submittedName>
</protein>
<reference evidence="5 6" key="1">
    <citation type="submission" date="2018-12" db="EMBL/GenBank/DDBJ databases">
        <authorList>
            <person name="Toschakov S.V."/>
        </authorList>
    </citation>
    <scope>NUCLEOTIDE SEQUENCE [LARGE SCALE GENOMIC DNA]</scope>
    <source>
        <strain evidence="5 6">GM2012</strain>
    </source>
</reference>
<dbReference type="GO" id="GO:0004315">
    <property type="term" value="F:3-oxoacyl-[acyl-carrier-protein] synthase activity"/>
    <property type="evidence" value="ECO:0007669"/>
    <property type="project" value="TreeGrafter"/>
</dbReference>
<dbReference type="GO" id="GO:0006633">
    <property type="term" value="P:fatty acid biosynthetic process"/>
    <property type="evidence" value="ECO:0007669"/>
    <property type="project" value="TreeGrafter"/>
</dbReference>
<feature type="domain" description="Ketosynthase family 3 (KS3)" evidence="4">
    <location>
        <begin position="5"/>
        <end position="432"/>
    </location>
</feature>
<dbReference type="EMBL" id="RYZH01000010">
    <property type="protein sequence ID" value="RUL88495.1"/>
    <property type="molecule type" value="Genomic_DNA"/>
</dbReference>
<evidence type="ECO:0000259" key="4">
    <source>
        <dbReference type="PROSITE" id="PS52004"/>
    </source>
</evidence>
<name>A0A432MN19_9BACT</name>
<dbReference type="Pfam" id="PF00109">
    <property type="entry name" value="ketoacyl-synt"/>
    <property type="match status" value="1"/>
</dbReference>
<evidence type="ECO:0000256" key="1">
    <source>
        <dbReference type="ARBA" id="ARBA00008467"/>
    </source>
</evidence>
<evidence type="ECO:0000313" key="6">
    <source>
        <dbReference type="Proteomes" id="UP000280296"/>
    </source>
</evidence>
<evidence type="ECO:0000256" key="3">
    <source>
        <dbReference type="RuleBase" id="RU003694"/>
    </source>
</evidence>
<dbReference type="InterPro" id="IPR014030">
    <property type="entry name" value="Ketoacyl_synth_N"/>
</dbReference>
<dbReference type="PANTHER" id="PTHR11712:SF336">
    <property type="entry name" value="3-OXOACYL-[ACYL-CARRIER-PROTEIN] SYNTHASE, MITOCHONDRIAL"/>
    <property type="match status" value="1"/>
</dbReference>
<keyword evidence="2 3" id="KW-0808">Transferase</keyword>
<reference evidence="5 6" key="2">
    <citation type="submission" date="2019-01" db="EMBL/GenBank/DDBJ databases">
        <title>Tautonia sociabilis, a novel thermotolerant planctomycete of Isosphaeraceae family, isolated from a 4000 m deep subterranean habitat.</title>
        <authorList>
            <person name="Kovaleva O.L."/>
            <person name="Elcheninov A.G."/>
            <person name="Van Heerden E."/>
            <person name="Toshchakov S.V."/>
            <person name="Novikov A."/>
            <person name="Bonch-Osmolovskaya E.A."/>
            <person name="Kublanov I.V."/>
        </authorList>
    </citation>
    <scope>NUCLEOTIDE SEQUENCE [LARGE SCALE GENOMIC DNA]</scope>
    <source>
        <strain evidence="5 6">GM2012</strain>
    </source>
</reference>
<dbReference type="SMART" id="SM00825">
    <property type="entry name" value="PKS_KS"/>
    <property type="match status" value="1"/>
</dbReference>
<gene>
    <name evidence="5" type="ORF">TsocGM_07220</name>
</gene>
<dbReference type="GO" id="GO:0005829">
    <property type="term" value="C:cytosol"/>
    <property type="evidence" value="ECO:0007669"/>
    <property type="project" value="TreeGrafter"/>
</dbReference>
<organism evidence="5 6">
    <name type="scientific">Tautonia sociabilis</name>
    <dbReference type="NCBI Taxonomy" id="2080755"/>
    <lineage>
        <taxon>Bacteria</taxon>
        <taxon>Pseudomonadati</taxon>
        <taxon>Planctomycetota</taxon>
        <taxon>Planctomycetia</taxon>
        <taxon>Isosphaerales</taxon>
        <taxon>Isosphaeraceae</taxon>
        <taxon>Tautonia</taxon>
    </lineage>
</organism>
<dbReference type="Pfam" id="PF02801">
    <property type="entry name" value="Ketoacyl-synt_C"/>
    <property type="match status" value="1"/>
</dbReference>
<dbReference type="RefSeq" id="WP_126724629.1">
    <property type="nucleotide sequence ID" value="NZ_RYZH01000010.1"/>
</dbReference>
<evidence type="ECO:0000313" key="5">
    <source>
        <dbReference type="EMBL" id="RUL88495.1"/>
    </source>
</evidence>
<dbReference type="InterPro" id="IPR000794">
    <property type="entry name" value="Beta-ketoacyl_synthase"/>
</dbReference>
<evidence type="ECO:0000256" key="2">
    <source>
        <dbReference type="ARBA" id="ARBA00022679"/>
    </source>
</evidence>
<dbReference type="OrthoDB" id="292158at2"/>
<dbReference type="Proteomes" id="UP000280296">
    <property type="component" value="Unassembled WGS sequence"/>
</dbReference>
<dbReference type="AlphaFoldDB" id="A0A432MN19"/>
<dbReference type="InterPro" id="IPR016039">
    <property type="entry name" value="Thiolase-like"/>
</dbReference>
<proteinExistence type="inferred from homology"/>
<dbReference type="PANTHER" id="PTHR11712">
    <property type="entry name" value="POLYKETIDE SYNTHASE-RELATED"/>
    <property type="match status" value="1"/>
</dbReference>
<comment type="similarity">
    <text evidence="1 3">Belongs to the thiolase-like superfamily. Beta-ketoacyl-ACP synthases family.</text>
</comment>
<accession>A0A432MN19</accession>
<dbReference type="InterPro" id="IPR014031">
    <property type="entry name" value="Ketoacyl_synth_C"/>
</dbReference>
<sequence length="438" mass="46339">MVVPRRRVVITGLGIISPLGIGPEATWSALREGRGGVSRLDAFPIDGLPSDAAGEVKDFSPKALAVDKHRKALQKNLKYMARDIQLAVAAAELAVVDGKLLDGQVDPARIGIDLGAGMISSDLDELAPAINLSTREDGSFDFETYGKAGIPEIEPLWMLKYLPNMLACHISILNDCRGPSNTITQGEAAANAAIGEAFRIIQRGQADVMITGGADSKIHPLSFIRMKLNGVNCRWEGEPSAACRPFDVRRCGVVPGEGAGILVVEELEHARRRGATIYGELIGFGSASDANPRGGLHPEGRGTELAIRAALRDAGLEPSQIGHINAHGWSTVEADLAEARAYTRLFGPGVPVVGLKGYTANTASGCGAIELIASLLATRHGLLPATLNCDELDPRIELDVVRGEPRTLVDPTFVNVNFNRYGQVAALAVRGGPVDDAS</sequence>
<dbReference type="SUPFAM" id="SSF53901">
    <property type="entry name" value="Thiolase-like"/>
    <property type="match status" value="2"/>
</dbReference>
<dbReference type="CDD" id="cd00834">
    <property type="entry name" value="KAS_I_II"/>
    <property type="match status" value="1"/>
</dbReference>
<dbReference type="InterPro" id="IPR020841">
    <property type="entry name" value="PKS_Beta-ketoAc_synthase_dom"/>
</dbReference>
<dbReference type="PROSITE" id="PS52004">
    <property type="entry name" value="KS3_2"/>
    <property type="match status" value="1"/>
</dbReference>
<dbReference type="Gene3D" id="3.40.47.10">
    <property type="match status" value="2"/>
</dbReference>